<dbReference type="AlphaFoldDB" id="A0A8T1U1T6"/>
<dbReference type="Proteomes" id="UP000688947">
    <property type="component" value="Unassembled WGS sequence"/>
</dbReference>
<protein>
    <submittedName>
        <fullName evidence="1">Uncharacterized protein</fullName>
    </submittedName>
</protein>
<dbReference type="VEuPathDB" id="FungiDB:PC110_g11990"/>
<reference evidence="1" key="1">
    <citation type="submission" date="2021-01" db="EMBL/GenBank/DDBJ databases">
        <title>Phytophthora aleatoria, a newly-described species from Pinus radiata is distinct from Phytophthora cactorum isolates based on comparative genomics.</title>
        <authorList>
            <person name="Mcdougal R."/>
            <person name="Panda P."/>
            <person name="Williams N."/>
            <person name="Studholme D.J."/>
        </authorList>
    </citation>
    <scope>NUCLEOTIDE SEQUENCE</scope>
    <source>
        <strain evidence="1">NZFS 3830</strain>
    </source>
</reference>
<evidence type="ECO:0000313" key="1">
    <source>
        <dbReference type="EMBL" id="KAG6950268.1"/>
    </source>
</evidence>
<proteinExistence type="predicted"/>
<accession>A0A8T1U1T6</accession>
<comment type="caution">
    <text evidence="1">The sequence shown here is derived from an EMBL/GenBank/DDBJ whole genome shotgun (WGS) entry which is preliminary data.</text>
</comment>
<gene>
    <name evidence="1" type="ORF">JG687_00014363</name>
</gene>
<dbReference type="EMBL" id="JAENGZ010001150">
    <property type="protein sequence ID" value="KAG6950268.1"/>
    <property type="molecule type" value="Genomic_DNA"/>
</dbReference>
<organism evidence="1 2">
    <name type="scientific">Phytophthora cactorum</name>
    <dbReference type="NCBI Taxonomy" id="29920"/>
    <lineage>
        <taxon>Eukaryota</taxon>
        <taxon>Sar</taxon>
        <taxon>Stramenopiles</taxon>
        <taxon>Oomycota</taxon>
        <taxon>Peronosporomycetes</taxon>
        <taxon>Peronosporales</taxon>
        <taxon>Peronosporaceae</taxon>
        <taxon>Phytophthora</taxon>
    </lineage>
</organism>
<dbReference type="OrthoDB" id="129412at2759"/>
<evidence type="ECO:0000313" key="2">
    <source>
        <dbReference type="Proteomes" id="UP000688947"/>
    </source>
</evidence>
<sequence>MIFAVSFSTRPLDYFLPPPAQRGGRLSATHDSATRGAGDTVPTEHIFSIIDLRLALSRIHEAAIARVRRGPCGLTGGSIGSRSSGSRARHDQFVHVWLHQVV</sequence>
<name>A0A8T1U1T6_9STRA</name>